<evidence type="ECO:0000313" key="7">
    <source>
        <dbReference type="Proteomes" id="UP001447188"/>
    </source>
</evidence>
<keyword evidence="7" id="KW-1185">Reference proteome</keyword>
<keyword evidence="2" id="KW-0863">Zinc-finger</keyword>
<evidence type="ECO:0000256" key="2">
    <source>
        <dbReference type="ARBA" id="ARBA00022771"/>
    </source>
</evidence>
<dbReference type="SMART" id="SM00291">
    <property type="entry name" value="ZnF_ZZ"/>
    <property type="match status" value="4"/>
</dbReference>
<dbReference type="Proteomes" id="UP001447188">
    <property type="component" value="Unassembled WGS sequence"/>
</dbReference>
<feature type="compositionally biased region" description="Acidic residues" evidence="4">
    <location>
        <begin position="770"/>
        <end position="791"/>
    </location>
</feature>
<dbReference type="CDD" id="cd14947">
    <property type="entry name" value="NBR1_like"/>
    <property type="match status" value="1"/>
</dbReference>
<dbReference type="PANTHER" id="PTHR20930">
    <property type="entry name" value="OVARIAN CARCINOMA ANTIGEN CA125-RELATED"/>
    <property type="match status" value="1"/>
</dbReference>
<proteinExistence type="predicted"/>
<evidence type="ECO:0000313" key="6">
    <source>
        <dbReference type="EMBL" id="KAL0639320.1"/>
    </source>
</evidence>
<dbReference type="CDD" id="cd02340">
    <property type="entry name" value="ZZ_NBR1_like"/>
    <property type="match status" value="1"/>
</dbReference>
<dbReference type="Gene3D" id="2.60.40.10">
    <property type="entry name" value="Immunoglobulins"/>
    <property type="match status" value="1"/>
</dbReference>
<organism evidence="6 7">
    <name type="scientific">Discina gigas</name>
    <dbReference type="NCBI Taxonomy" id="1032678"/>
    <lineage>
        <taxon>Eukaryota</taxon>
        <taxon>Fungi</taxon>
        <taxon>Dikarya</taxon>
        <taxon>Ascomycota</taxon>
        <taxon>Pezizomycotina</taxon>
        <taxon>Pezizomycetes</taxon>
        <taxon>Pezizales</taxon>
        <taxon>Discinaceae</taxon>
        <taxon>Discina</taxon>
    </lineage>
</organism>
<dbReference type="Pfam" id="PF00569">
    <property type="entry name" value="ZZ"/>
    <property type="match status" value="2"/>
</dbReference>
<dbReference type="Pfam" id="PF16158">
    <property type="entry name" value="N_BRCA1_IG"/>
    <property type="match status" value="1"/>
</dbReference>
<dbReference type="EMBL" id="JBBBZM010000012">
    <property type="protein sequence ID" value="KAL0639320.1"/>
    <property type="molecule type" value="Genomic_DNA"/>
</dbReference>
<feature type="domain" description="ZZ-type" evidence="5">
    <location>
        <begin position="431"/>
        <end position="480"/>
    </location>
</feature>
<feature type="domain" description="ZZ-type" evidence="5">
    <location>
        <begin position="365"/>
        <end position="410"/>
    </location>
</feature>
<evidence type="ECO:0000256" key="4">
    <source>
        <dbReference type="SAM" id="MobiDB-lite"/>
    </source>
</evidence>
<dbReference type="InterPro" id="IPR013783">
    <property type="entry name" value="Ig-like_fold"/>
</dbReference>
<evidence type="ECO:0000256" key="1">
    <source>
        <dbReference type="ARBA" id="ARBA00022723"/>
    </source>
</evidence>
<dbReference type="SUPFAM" id="SSF57850">
    <property type="entry name" value="RING/U-box"/>
    <property type="match status" value="4"/>
</dbReference>
<reference evidence="6 7" key="1">
    <citation type="submission" date="2024-02" db="EMBL/GenBank/DDBJ databases">
        <title>Discinaceae phylogenomics.</title>
        <authorList>
            <person name="Dirks A.C."/>
            <person name="James T.Y."/>
        </authorList>
    </citation>
    <scope>NUCLEOTIDE SEQUENCE [LARGE SCALE GENOMIC DNA]</scope>
    <source>
        <strain evidence="6 7">ACD0624</strain>
    </source>
</reference>
<name>A0ABR3GTQ5_9PEZI</name>
<dbReference type="PANTHER" id="PTHR20930:SF0">
    <property type="entry name" value="PROTEIN ILRUN"/>
    <property type="match status" value="1"/>
</dbReference>
<gene>
    <name evidence="6" type="ORF">Q9L58_001546</name>
</gene>
<dbReference type="InterPro" id="IPR043145">
    <property type="entry name" value="Znf_ZZ_sf"/>
</dbReference>
<keyword evidence="1" id="KW-0479">Metal-binding</keyword>
<evidence type="ECO:0000256" key="3">
    <source>
        <dbReference type="ARBA" id="ARBA00022833"/>
    </source>
</evidence>
<feature type="domain" description="ZZ-type" evidence="5">
    <location>
        <begin position="215"/>
        <end position="262"/>
    </location>
</feature>
<dbReference type="InterPro" id="IPR032350">
    <property type="entry name" value="Nbr1_FW"/>
</dbReference>
<protein>
    <recommendedName>
        <fullName evidence="5">ZZ-type domain-containing protein</fullName>
    </recommendedName>
</protein>
<comment type="caution">
    <text evidence="6">The sequence shown here is derived from an EMBL/GenBank/DDBJ whole genome shotgun (WGS) entry which is preliminary data.</text>
</comment>
<sequence length="815" mass="89492">MASHSTLPPDTLITAKITINNQTRRFKLALRDLGANVLPLKLRALLALPSDQDVLFERYSDSAASYVTLDPTNPAVYKQLYRAAKAKLKLRIKATPIYPVDDTVASGSDSISTERPLPPAYTSMTSLSLNTPTPEPTPTGPDVSPAQLDRAVADAVSTFLNGEEYLTKLRETVREEVQKQEKEAPVPAPFTAPQIMPAELPSPFVQAKASCVPSSFTYAIFCDSCDAKIYDAHYHCGVCDKGDYDLCQACVNRGVHCKDSAHWLIKRTLQGGTIVSSITESIKAKTPEPTKPYVPILTRTCNCCVAVLPEKEFVTCITCDDYDVCIPCHTRLKHGHHPRHEFAPATKETKLDSLATKLCAPGRNFRHYAICDGCEKQIYGVRHKCMTCPDWDYCSNCITSAPLDHHGHRFVPIYDPLPVSGPTLAYKAMVRHFGVYCDGPLCANKPGRSWINGDRYKCAVCPDTDFCAACESVPTNPHNQTHPLIKLKTPVRNVHVTTMEPDATSTRVMGDAQIAPPATSNAATQVQTVADVKPTEESEPVLGNVEEPVELSTSMSVESVRESVQEPEPLHAEFIRETITDGTIKVAGESFTQTWFLTNTGTTSWPAGVQPKFTAGDYMFELEAINATTIEYEVLPSQIVSFSVNLKAPLQTNRHHISFWRLTAPDGTRFGSRLWCDIQVVDPIPEVVNVEESSVEEKSIAESHSEFEEVSDNVNDISQTSSQMIFPRLPVESPVASVEDLSAGLLGVQIETESVPAVSVANSEHQGSVEDSDEEEIDISSIGDGEDLDSFLTDDEYDVLDASDEEAFQECQRVV</sequence>
<feature type="region of interest" description="Disordered" evidence="4">
    <location>
        <begin position="104"/>
        <end position="143"/>
    </location>
</feature>
<dbReference type="CDD" id="cd02249">
    <property type="entry name" value="ZZ"/>
    <property type="match status" value="1"/>
</dbReference>
<dbReference type="InterPro" id="IPR000433">
    <property type="entry name" value="Znf_ZZ"/>
</dbReference>
<feature type="domain" description="ZZ-type" evidence="5">
    <location>
        <begin position="295"/>
        <end position="339"/>
    </location>
</feature>
<dbReference type="Gene3D" id="3.30.60.90">
    <property type="match status" value="3"/>
</dbReference>
<accession>A0ABR3GTQ5</accession>
<evidence type="ECO:0000259" key="5">
    <source>
        <dbReference type="SMART" id="SM00291"/>
    </source>
</evidence>
<keyword evidence="3" id="KW-0862">Zinc</keyword>
<feature type="region of interest" description="Disordered" evidence="4">
    <location>
        <begin position="759"/>
        <end position="791"/>
    </location>
</feature>